<dbReference type="Proteomes" id="UP000307720">
    <property type="component" value="Unassembled WGS sequence"/>
</dbReference>
<protein>
    <submittedName>
        <fullName evidence="1">Uncharacterized protein</fullName>
    </submittedName>
</protein>
<evidence type="ECO:0000313" key="1">
    <source>
        <dbReference type="EMBL" id="TGY00662.1"/>
    </source>
</evidence>
<proteinExistence type="predicted"/>
<name>A0AC61R2U8_9FIRM</name>
<dbReference type="EMBL" id="SRZB01000001">
    <property type="protein sequence ID" value="TGY00662.1"/>
    <property type="molecule type" value="Genomic_DNA"/>
</dbReference>
<gene>
    <name evidence="1" type="ORF">E5357_00315</name>
</gene>
<organism evidence="1 2">
    <name type="scientific">Hominisplanchenecus murintestinalis</name>
    <dbReference type="NCBI Taxonomy" id="2941517"/>
    <lineage>
        <taxon>Bacteria</taxon>
        <taxon>Bacillati</taxon>
        <taxon>Bacillota</taxon>
        <taxon>Clostridia</taxon>
        <taxon>Lachnospirales</taxon>
        <taxon>Lachnospiraceae</taxon>
        <taxon>Hominisplanchenecus</taxon>
    </lineage>
</organism>
<evidence type="ECO:0000313" key="2">
    <source>
        <dbReference type="Proteomes" id="UP000307720"/>
    </source>
</evidence>
<comment type="caution">
    <text evidence="1">The sequence shown here is derived from an EMBL/GenBank/DDBJ whole genome shotgun (WGS) entry which is preliminary data.</text>
</comment>
<sequence length="59" mass="6264">MSEYSKNLLIGILAAVVFIACVALVVVGQRNIGPTGLLMMLAGLAGLLVLLGLYNRQYK</sequence>
<accession>A0AC61R2U8</accession>
<reference evidence="1" key="1">
    <citation type="submission" date="2019-04" db="EMBL/GenBank/DDBJ databases">
        <title>Microbes associate with the intestines of laboratory mice.</title>
        <authorList>
            <person name="Navarre W."/>
            <person name="Wong E."/>
            <person name="Huang K."/>
            <person name="Tropini C."/>
            <person name="Ng K."/>
            <person name="Yu B."/>
        </authorList>
    </citation>
    <scope>NUCLEOTIDE SEQUENCE</scope>
    <source>
        <strain evidence="1">NM72_1-8</strain>
    </source>
</reference>
<keyword evidence="2" id="KW-1185">Reference proteome</keyword>